<dbReference type="AlphaFoldDB" id="A0A1D7QYU5"/>
<feature type="chain" id="PRO_5009099186" description="DUF4397 domain-containing protein" evidence="2">
    <location>
        <begin position="27"/>
        <end position="270"/>
    </location>
</feature>
<reference evidence="4 5" key="1">
    <citation type="submission" date="2015-08" db="EMBL/GenBank/DDBJ databases">
        <title>The complete genome sequence of Bacillus beveridgei MLTeJB.</title>
        <authorList>
            <person name="Hanson T.E."/>
            <person name="Mesa C."/>
            <person name="Basesman S.M."/>
            <person name="Oremland R.S."/>
        </authorList>
    </citation>
    <scope>NUCLEOTIDE SEQUENCE [LARGE SCALE GENOMIC DNA]</scope>
    <source>
        <strain evidence="4 5">MLTeJB</strain>
    </source>
</reference>
<name>A0A1D7QYU5_9BACI</name>
<evidence type="ECO:0000256" key="2">
    <source>
        <dbReference type="SAM" id="SignalP"/>
    </source>
</evidence>
<accession>A0A1D7QYU5</accession>
<evidence type="ECO:0000259" key="3">
    <source>
        <dbReference type="Pfam" id="PF14344"/>
    </source>
</evidence>
<gene>
    <name evidence="4" type="ORF">BBEV_2861</name>
</gene>
<feature type="transmembrane region" description="Helical" evidence="1">
    <location>
        <begin position="245"/>
        <end position="262"/>
    </location>
</feature>
<feature type="signal peptide" evidence="2">
    <location>
        <begin position="1"/>
        <end position="26"/>
    </location>
</feature>
<keyword evidence="5" id="KW-1185">Reference proteome</keyword>
<dbReference type="STRING" id="632773.BBEV_2861"/>
<keyword evidence="2" id="KW-0732">Signal</keyword>
<proteinExistence type="predicted"/>
<sequence length="270" mass="28662">MSLKKWLMSSLAMLLMLSMFAGTAFADNHGDDNAMVRILHASPDAPAVDIYVNGDLTVEDAAFKDITGYLELPAGEYDIAIHAAGDDEAVYEQSLAVDGGVHYTVAAVDFLDGGDFRLEAFADDNTVDEGMTKVRVGHMSPDAPAVDVGLVGGDSLFEGAEFFAVTDYLELDPDTYDLEIRAAGTEDAVLDLSGTTLEADTVYSVYAVGALDDLEVVVVADEAHAMPGDMPQTGMGGASQSSTMLPLYLSLFAGAAVMFVLIRRRYAFQG</sequence>
<keyword evidence="1" id="KW-0812">Transmembrane</keyword>
<protein>
    <recommendedName>
        <fullName evidence="3">DUF4397 domain-containing protein</fullName>
    </recommendedName>
</protein>
<dbReference type="InterPro" id="IPR025510">
    <property type="entry name" value="DUF4397"/>
</dbReference>
<dbReference type="RefSeq" id="WP_407690231.1">
    <property type="nucleotide sequence ID" value="NZ_CP012502.1"/>
</dbReference>
<dbReference type="PATRIC" id="fig|632773.3.peg.2995"/>
<evidence type="ECO:0000313" key="4">
    <source>
        <dbReference type="EMBL" id="AOM84186.1"/>
    </source>
</evidence>
<evidence type="ECO:0000256" key="1">
    <source>
        <dbReference type="SAM" id="Phobius"/>
    </source>
</evidence>
<dbReference type="Proteomes" id="UP000094463">
    <property type="component" value="Chromosome"/>
</dbReference>
<dbReference type="EMBL" id="CP012502">
    <property type="protein sequence ID" value="AOM84186.1"/>
    <property type="molecule type" value="Genomic_DNA"/>
</dbReference>
<keyword evidence="1" id="KW-1133">Transmembrane helix</keyword>
<dbReference type="Pfam" id="PF14344">
    <property type="entry name" value="DUF4397"/>
    <property type="match status" value="1"/>
</dbReference>
<feature type="domain" description="DUF4397" evidence="3">
    <location>
        <begin position="34"/>
        <end position="148"/>
    </location>
</feature>
<organism evidence="4 5">
    <name type="scientific">Salisediminibacterium beveridgei</name>
    <dbReference type="NCBI Taxonomy" id="632773"/>
    <lineage>
        <taxon>Bacteria</taxon>
        <taxon>Bacillati</taxon>
        <taxon>Bacillota</taxon>
        <taxon>Bacilli</taxon>
        <taxon>Bacillales</taxon>
        <taxon>Bacillaceae</taxon>
        <taxon>Salisediminibacterium</taxon>
    </lineage>
</organism>
<dbReference type="KEGG" id="bbev:BBEV_2861"/>
<evidence type="ECO:0000313" key="5">
    <source>
        <dbReference type="Proteomes" id="UP000094463"/>
    </source>
</evidence>
<keyword evidence="1" id="KW-0472">Membrane</keyword>